<reference evidence="1 2" key="1">
    <citation type="submission" date="2014-05" db="EMBL/GenBank/DDBJ databases">
        <authorList>
            <person name="Bishop-Lilly K.A."/>
            <person name="Broomall S.M."/>
            <person name="Chain P.S."/>
            <person name="Chertkov O."/>
            <person name="Coyne S.R."/>
            <person name="Daligault H.E."/>
            <person name="Davenport K.W."/>
            <person name="Erkkila T."/>
            <person name="Frey K.G."/>
            <person name="Gibbons H.S."/>
            <person name="Gu W."/>
            <person name="Jaissle J."/>
            <person name="Johnson S.L."/>
            <person name="Koroleva G.I."/>
            <person name="Ladner J.T."/>
            <person name="Lo C.-C."/>
            <person name="Minogue T.D."/>
            <person name="Munk C."/>
            <person name="Palacios G.F."/>
            <person name="Redden C.L."/>
            <person name="Rosenzweig C.N."/>
            <person name="Scholz M.B."/>
            <person name="Teshima H."/>
            <person name="Xu Y."/>
        </authorList>
    </citation>
    <scope>NUCLEOTIDE SEQUENCE [LARGE SCALE GENOMIC DNA]</scope>
    <source>
        <strain evidence="1 2">DDS 22E-1</strain>
    </source>
</reference>
<evidence type="ECO:0000313" key="1">
    <source>
        <dbReference type="EMBL" id="AIO31479.1"/>
    </source>
</evidence>
<keyword evidence="2" id="KW-1185">Reference proteome</keyword>
<sequence>MRPPAKAEVIDDVNGELTDLYRVVPHRPEEFVRQFKRARTGRYWNTEIDVWNVKAVLPPGLPAAFSTIQAASALHSLAHARHDSRHALQGSCLSACFVHSCAQSLHASIATFARPGR</sequence>
<name>A0AAN0RPJ5_9BURK</name>
<dbReference type="AlphaFoldDB" id="A0AAN0RPJ5"/>
<accession>A0AAN0RPJ5</accession>
<evidence type="ECO:0000313" key="2">
    <source>
        <dbReference type="Proteomes" id="UP000029413"/>
    </source>
</evidence>
<dbReference type="KEGG" id="bcen:DM39_989"/>
<organism evidence="1 2">
    <name type="scientific">Burkholderia cenocepacia</name>
    <dbReference type="NCBI Taxonomy" id="95486"/>
    <lineage>
        <taxon>Bacteria</taxon>
        <taxon>Pseudomonadati</taxon>
        <taxon>Pseudomonadota</taxon>
        <taxon>Betaproteobacteria</taxon>
        <taxon>Burkholderiales</taxon>
        <taxon>Burkholderiaceae</taxon>
        <taxon>Burkholderia</taxon>
        <taxon>Burkholderia cepacia complex</taxon>
    </lineage>
</organism>
<proteinExistence type="predicted"/>
<dbReference type="EMBL" id="CP007783">
    <property type="protein sequence ID" value="AIO31479.1"/>
    <property type="molecule type" value="Genomic_DNA"/>
</dbReference>
<protein>
    <submittedName>
        <fullName evidence="1">Uncharacterized protein</fullName>
    </submittedName>
</protein>
<gene>
    <name evidence="1" type="ORF">DM39_989</name>
</gene>
<dbReference type="Proteomes" id="UP000029413">
    <property type="component" value="Chromosome 1"/>
</dbReference>